<name>A0AAN9ANS2_9CAEN</name>
<organism evidence="1 2">
    <name type="scientific">Littorina saxatilis</name>
    <dbReference type="NCBI Taxonomy" id="31220"/>
    <lineage>
        <taxon>Eukaryota</taxon>
        <taxon>Metazoa</taxon>
        <taxon>Spiralia</taxon>
        <taxon>Lophotrochozoa</taxon>
        <taxon>Mollusca</taxon>
        <taxon>Gastropoda</taxon>
        <taxon>Caenogastropoda</taxon>
        <taxon>Littorinimorpha</taxon>
        <taxon>Littorinoidea</taxon>
        <taxon>Littorinidae</taxon>
        <taxon>Littorina</taxon>
    </lineage>
</organism>
<evidence type="ECO:0000313" key="2">
    <source>
        <dbReference type="Proteomes" id="UP001374579"/>
    </source>
</evidence>
<protein>
    <submittedName>
        <fullName evidence="1">Uncharacterized protein</fullName>
    </submittedName>
</protein>
<evidence type="ECO:0000313" key="1">
    <source>
        <dbReference type="EMBL" id="KAK7090297.1"/>
    </source>
</evidence>
<comment type="caution">
    <text evidence="1">The sequence shown here is derived from an EMBL/GenBank/DDBJ whole genome shotgun (WGS) entry which is preliminary data.</text>
</comment>
<reference evidence="1 2" key="1">
    <citation type="submission" date="2024-02" db="EMBL/GenBank/DDBJ databases">
        <title>Chromosome-scale genome assembly of the rough periwinkle Littorina saxatilis.</title>
        <authorList>
            <person name="De Jode A."/>
            <person name="Faria R."/>
            <person name="Formenti G."/>
            <person name="Sims Y."/>
            <person name="Smith T.P."/>
            <person name="Tracey A."/>
            <person name="Wood J.M.D."/>
            <person name="Zagrodzka Z.B."/>
            <person name="Johannesson K."/>
            <person name="Butlin R.K."/>
            <person name="Leder E.H."/>
        </authorList>
    </citation>
    <scope>NUCLEOTIDE SEQUENCE [LARGE SCALE GENOMIC DNA]</scope>
    <source>
        <strain evidence="1">Snail1</strain>
        <tissue evidence="1">Muscle</tissue>
    </source>
</reference>
<sequence length="88" mass="10232">MNVRYTRSLISTIEGCFFVQCRVYTGSTRPRIEISPRRKMKTSHRDDARKGHSNRFHFDDITSVYKHQTTAQTSFVSLVRKYSSGKAV</sequence>
<keyword evidence="2" id="KW-1185">Reference proteome</keyword>
<accession>A0AAN9ANS2</accession>
<proteinExistence type="predicted"/>
<dbReference type="Proteomes" id="UP001374579">
    <property type="component" value="Unassembled WGS sequence"/>
</dbReference>
<dbReference type="AlphaFoldDB" id="A0AAN9ANS2"/>
<dbReference type="EMBL" id="JBAMIC010000024">
    <property type="protein sequence ID" value="KAK7090297.1"/>
    <property type="molecule type" value="Genomic_DNA"/>
</dbReference>
<gene>
    <name evidence="1" type="ORF">V1264_010112</name>
</gene>